<keyword evidence="2 6" id="KW-0378">Hydrolase</keyword>
<dbReference type="SMART" id="SM00487">
    <property type="entry name" value="DEXDc"/>
    <property type="match status" value="1"/>
</dbReference>
<comment type="caution">
    <text evidence="11">The sequence shown here is derived from an EMBL/GenBank/DDBJ whole genome shotgun (WGS) entry which is preliminary data.</text>
</comment>
<keyword evidence="12" id="KW-1185">Reference proteome</keyword>
<dbReference type="PROSITE" id="PS51194">
    <property type="entry name" value="HELICASE_CTER"/>
    <property type="match status" value="1"/>
</dbReference>
<dbReference type="Proteomes" id="UP001642464">
    <property type="component" value="Unassembled WGS sequence"/>
</dbReference>
<dbReference type="InterPro" id="IPR001650">
    <property type="entry name" value="Helicase_C-like"/>
</dbReference>
<dbReference type="InterPro" id="IPR014001">
    <property type="entry name" value="Helicase_ATP-bd"/>
</dbReference>
<dbReference type="PROSITE" id="PS51192">
    <property type="entry name" value="HELICASE_ATP_BIND_1"/>
    <property type="match status" value="1"/>
</dbReference>
<comment type="similarity">
    <text evidence="6">Belongs to the DEAD box helicase family.</text>
</comment>
<dbReference type="Pfam" id="PF00271">
    <property type="entry name" value="Helicase_C"/>
    <property type="match status" value="1"/>
</dbReference>
<dbReference type="CDD" id="cd18787">
    <property type="entry name" value="SF2_C_DEAD"/>
    <property type="match status" value="1"/>
</dbReference>
<dbReference type="SMART" id="SM00490">
    <property type="entry name" value="HELICc"/>
    <property type="match status" value="1"/>
</dbReference>
<dbReference type="Gene3D" id="1.25.40.20">
    <property type="entry name" value="Ankyrin repeat-containing domain"/>
    <property type="match status" value="1"/>
</dbReference>
<dbReference type="InterPro" id="IPR002110">
    <property type="entry name" value="Ankyrin_rpt"/>
</dbReference>
<dbReference type="PROSITE" id="PS51195">
    <property type="entry name" value="Q_MOTIF"/>
    <property type="match status" value="1"/>
</dbReference>
<evidence type="ECO:0000256" key="3">
    <source>
        <dbReference type="ARBA" id="ARBA00022806"/>
    </source>
</evidence>
<reference evidence="11 12" key="1">
    <citation type="submission" date="2024-02" db="EMBL/GenBank/DDBJ databases">
        <authorList>
            <person name="Chen Y."/>
            <person name="Shah S."/>
            <person name="Dougan E. K."/>
            <person name="Thang M."/>
            <person name="Chan C."/>
        </authorList>
    </citation>
    <scope>NUCLEOTIDE SEQUENCE [LARGE SCALE GENOMIC DNA]</scope>
</reference>
<dbReference type="InterPro" id="IPR044742">
    <property type="entry name" value="DEAD/DEAH_RhlB"/>
</dbReference>
<sequence length="790" mass="88965">MAPWDEFQKCGFRPAVEKALLALGFERPTPIQAYAWPAIITGQDVIGVSATGSGKTLAFLVPAVILLMQLPFGRKLGSSLAYPDHHGLLILAPTRELADQIHEEGKRLTSHIRTMLRSVTIYGGVDVQVQKKALSQGVHWCVATPGRLLDFLERKLSLEKLAVLVLDEADRMLDQGFELDLRKIMSYRPVKLQTLLFTATWEPSTKVQLLASDFLVDPEIIEISNASRAANPNITHQFHVCRSEREKLTRLIEQIGQLTDQQKLIVFVNTKAGCLEVQSTLARFRIPSFILQGDMDQASREASLTEFRNKPGVLVATDVAARGLDVDNVKVVFNFDLPTTSDTFVHRVGRTGRAEQHGMAVTLLNPFDRREQQVAQEVANYLVAAGVYNMELHVFLQEGLETGSTFSGVTGGYTHNTGLTQPDIELEGHQLARVLASDEDIVKETLRRGLRFLNIERSKALDDRFRRPKWRFRRLVSFKELREAAKRHEKGEEALGSLARESNEAGESMLGIVHVMITDLYDPTTYVATEMFEVPHERDHKWQVFCQVTEMLMESDDVEFAEQVTGNAAFQEALHATWLEGDTEDEFYFQTFSKQPFPQFKYKPLLHHLCEEGTFVETLRFLLSRFSHQTAEKPWLRLVDVEQREKQYGNTAFHICAYAGHVELLDELVKHAQKHEVPVELLKTTKGETALDVALARNNYACFNLLVPFFAGAQPYDESNNSSKSQSVLVVDGPEETGQPAERVSCDLPSSLSLRDLTTHLQVLLKQLPGKPHLILLKKVHLHLGGSLRS</sequence>
<dbReference type="Pfam" id="PF00270">
    <property type="entry name" value="DEAD"/>
    <property type="match status" value="1"/>
</dbReference>
<evidence type="ECO:0000259" key="9">
    <source>
        <dbReference type="PROSITE" id="PS51194"/>
    </source>
</evidence>
<dbReference type="InterPro" id="IPR000629">
    <property type="entry name" value="RNA-helicase_DEAD-box_CS"/>
</dbReference>
<evidence type="ECO:0000256" key="6">
    <source>
        <dbReference type="RuleBase" id="RU000492"/>
    </source>
</evidence>
<keyword evidence="3 6" id="KW-0347">Helicase</keyword>
<organism evidence="11 12">
    <name type="scientific">Durusdinium trenchii</name>
    <dbReference type="NCBI Taxonomy" id="1381693"/>
    <lineage>
        <taxon>Eukaryota</taxon>
        <taxon>Sar</taxon>
        <taxon>Alveolata</taxon>
        <taxon>Dinophyceae</taxon>
        <taxon>Suessiales</taxon>
        <taxon>Symbiodiniaceae</taxon>
        <taxon>Durusdinium</taxon>
    </lineage>
</organism>
<proteinExistence type="inferred from homology"/>
<feature type="short sequence motif" description="Q motif" evidence="5">
    <location>
        <begin position="5"/>
        <end position="33"/>
    </location>
</feature>
<dbReference type="InterPro" id="IPR050079">
    <property type="entry name" value="DEAD_box_RNA_helicase"/>
</dbReference>
<feature type="domain" description="Helicase C-terminal" evidence="9">
    <location>
        <begin position="247"/>
        <end position="400"/>
    </location>
</feature>
<evidence type="ECO:0000313" key="12">
    <source>
        <dbReference type="Proteomes" id="UP001642464"/>
    </source>
</evidence>
<dbReference type="EMBL" id="CAXAMM010012336">
    <property type="protein sequence ID" value="CAK9028628.1"/>
    <property type="molecule type" value="Genomic_DNA"/>
</dbReference>
<evidence type="ECO:0000256" key="7">
    <source>
        <dbReference type="SAM" id="MobiDB-lite"/>
    </source>
</evidence>
<feature type="domain" description="DEAD-box RNA helicase Q" evidence="10">
    <location>
        <begin position="5"/>
        <end position="33"/>
    </location>
</feature>
<dbReference type="PANTHER" id="PTHR47959:SF1">
    <property type="entry name" value="ATP-DEPENDENT RNA HELICASE DBPA"/>
    <property type="match status" value="1"/>
</dbReference>
<dbReference type="CDD" id="cd00268">
    <property type="entry name" value="DEADc"/>
    <property type="match status" value="1"/>
</dbReference>
<evidence type="ECO:0000256" key="1">
    <source>
        <dbReference type="ARBA" id="ARBA00022741"/>
    </source>
</evidence>
<accession>A0ABP0KPK5</accession>
<evidence type="ECO:0000259" key="10">
    <source>
        <dbReference type="PROSITE" id="PS51195"/>
    </source>
</evidence>
<dbReference type="InterPro" id="IPR036770">
    <property type="entry name" value="Ankyrin_rpt-contain_sf"/>
</dbReference>
<dbReference type="Gene3D" id="3.40.50.300">
    <property type="entry name" value="P-loop containing nucleotide triphosphate hydrolases"/>
    <property type="match status" value="2"/>
</dbReference>
<dbReference type="InterPro" id="IPR014014">
    <property type="entry name" value="RNA_helicase_DEAD_Q_motif"/>
</dbReference>
<evidence type="ECO:0000256" key="2">
    <source>
        <dbReference type="ARBA" id="ARBA00022801"/>
    </source>
</evidence>
<dbReference type="PROSITE" id="PS00039">
    <property type="entry name" value="DEAD_ATP_HELICASE"/>
    <property type="match status" value="1"/>
</dbReference>
<dbReference type="InterPro" id="IPR011545">
    <property type="entry name" value="DEAD/DEAH_box_helicase_dom"/>
</dbReference>
<dbReference type="InterPro" id="IPR027417">
    <property type="entry name" value="P-loop_NTPase"/>
</dbReference>
<keyword evidence="4 6" id="KW-0067">ATP-binding</keyword>
<protein>
    <submittedName>
        <fullName evidence="11">DEAD-box ATP-dependent RNA helicase 30</fullName>
    </submittedName>
</protein>
<dbReference type="SUPFAM" id="SSF48403">
    <property type="entry name" value="Ankyrin repeat"/>
    <property type="match status" value="1"/>
</dbReference>
<evidence type="ECO:0000259" key="8">
    <source>
        <dbReference type="PROSITE" id="PS51192"/>
    </source>
</evidence>
<dbReference type="Pfam" id="PF12796">
    <property type="entry name" value="Ank_2"/>
    <property type="match status" value="1"/>
</dbReference>
<evidence type="ECO:0000256" key="5">
    <source>
        <dbReference type="PROSITE-ProRule" id="PRU00552"/>
    </source>
</evidence>
<feature type="domain" description="Helicase ATP-binding" evidence="8">
    <location>
        <begin position="36"/>
        <end position="219"/>
    </location>
</feature>
<feature type="region of interest" description="Disordered" evidence="7">
    <location>
        <begin position="722"/>
        <end position="744"/>
    </location>
</feature>
<keyword evidence="1 6" id="KW-0547">Nucleotide-binding</keyword>
<name>A0ABP0KPK5_9DINO</name>
<evidence type="ECO:0000256" key="4">
    <source>
        <dbReference type="ARBA" id="ARBA00022840"/>
    </source>
</evidence>
<dbReference type="SMART" id="SM00248">
    <property type="entry name" value="ANK"/>
    <property type="match status" value="3"/>
</dbReference>
<evidence type="ECO:0000313" key="11">
    <source>
        <dbReference type="EMBL" id="CAK9028628.1"/>
    </source>
</evidence>
<gene>
    <name evidence="11" type="ORF">SCF082_LOCUS18447</name>
</gene>
<dbReference type="SUPFAM" id="SSF52540">
    <property type="entry name" value="P-loop containing nucleoside triphosphate hydrolases"/>
    <property type="match status" value="1"/>
</dbReference>
<dbReference type="PANTHER" id="PTHR47959">
    <property type="entry name" value="ATP-DEPENDENT RNA HELICASE RHLE-RELATED"/>
    <property type="match status" value="1"/>
</dbReference>
<dbReference type="GO" id="GO:0004386">
    <property type="term" value="F:helicase activity"/>
    <property type="evidence" value="ECO:0007669"/>
    <property type="project" value="UniProtKB-KW"/>
</dbReference>